<dbReference type="SUPFAM" id="SSF160113">
    <property type="entry name" value="YegP-like"/>
    <property type="match status" value="1"/>
</dbReference>
<evidence type="ECO:0000313" key="2">
    <source>
        <dbReference type="EMBL" id="GAA0658734.1"/>
    </source>
</evidence>
<sequence>MPDATGHHPAAAAVTLDTAGSTCAERIMYYEMYQQAGQWRWRLKAANHEILASGESYTTKANCEKVIKLLKDTTSTTPVREA</sequence>
<gene>
    <name evidence="2" type="ORF">GCM10009102_03860</name>
</gene>
<reference evidence="2 3" key="1">
    <citation type="journal article" date="2019" name="Int. J. Syst. Evol. Microbiol.">
        <title>The Global Catalogue of Microorganisms (GCM) 10K type strain sequencing project: providing services to taxonomists for standard genome sequencing and annotation.</title>
        <authorList>
            <consortium name="The Broad Institute Genomics Platform"/>
            <consortium name="The Broad Institute Genome Sequencing Center for Infectious Disease"/>
            <person name="Wu L."/>
            <person name="Ma J."/>
        </authorList>
    </citation>
    <scope>NUCLEOTIDE SEQUENCE [LARGE SCALE GENOMIC DNA]</scope>
    <source>
        <strain evidence="2 3">JCM 14603</strain>
    </source>
</reference>
<dbReference type="Pfam" id="PF07411">
    <property type="entry name" value="DUF1508"/>
    <property type="match status" value="1"/>
</dbReference>
<name>A0ABN1HM86_9SPHN</name>
<dbReference type="Gene3D" id="3.30.160.160">
    <property type="entry name" value="YegP-like"/>
    <property type="match status" value="1"/>
</dbReference>
<protein>
    <recommendedName>
        <fullName evidence="1">DUF1508 domain-containing protein</fullName>
    </recommendedName>
</protein>
<dbReference type="InterPro" id="IPR036913">
    <property type="entry name" value="YegP-like_sf"/>
</dbReference>
<dbReference type="InterPro" id="IPR010879">
    <property type="entry name" value="DUF1508"/>
</dbReference>
<dbReference type="Proteomes" id="UP001500238">
    <property type="component" value="Unassembled WGS sequence"/>
</dbReference>
<organism evidence="2 3">
    <name type="scientific">Sphingomonas insulae</name>
    <dbReference type="NCBI Taxonomy" id="424800"/>
    <lineage>
        <taxon>Bacteria</taxon>
        <taxon>Pseudomonadati</taxon>
        <taxon>Pseudomonadota</taxon>
        <taxon>Alphaproteobacteria</taxon>
        <taxon>Sphingomonadales</taxon>
        <taxon>Sphingomonadaceae</taxon>
        <taxon>Sphingomonas</taxon>
    </lineage>
</organism>
<proteinExistence type="predicted"/>
<comment type="caution">
    <text evidence="2">The sequence shown here is derived from an EMBL/GenBank/DDBJ whole genome shotgun (WGS) entry which is preliminary data.</text>
</comment>
<dbReference type="EMBL" id="BAAAES010000001">
    <property type="protein sequence ID" value="GAA0658734.1"/>
    <property type="molecule type" value="Genomic_DNA"/>
</dbReference>
<accession>A0ABN1HM86</accession>
<keyword evidence="3" id="KW-1185">Reference proteome</keyword>
<evidence type="ECO:0000313" key="3">
    <source>
        <dbReference type="Proteomes" id="UP001500238"/>
    </source>
</evidence>
<dbReference type="RefSeq" id="WP_243848353.1">
    <property type="nucleotide sequence ID" value="NZ_BAAAES010000001.1"/>
</dbReference>
<feature type="domain" description="DUF1508" evidence="1">
    <location>
        <begin position="36"/>
        <end position="81"/>
    </location>
</feature>
<evidence type="ECO:0000259" key="1">
    <source>
        <dbReference type="Pfam" id="PF07411"/>
    </source>
</evidence>